<gene>
    <name evidence="2" type="ORF">GGR06_002716</name>
</gene>
<dbReference type="Proteomes" id="UP000560658">
    <property type="component" value="Unassembled WGS sequence"/>
</dbReference>
<proteinExistence type="predicted"/>
<dbReference type="Pfam" id="PF18291">
    <property type="entry name" value="HU-HIG"/>
    <property type="match status" value="1"/>
</dbReference>
<sequence length="70" mass="7993">MSIYYDLYNSGNPLKKEKKQPLHARVIPSGTIDAKKFIGLVSNTSDFDQTTIEGYLQDIADKLHHWLIKS</sequence>
<evidence type="ECO:0000313" key="2">
    <source>
        <dbReference type="EMBL" id="MBB4044914.1"/>
    </source>
</evidence>
<dbReference type="InterPro" id="IPR041607">
    <property type="entry name" value="HU-HIG"/>
</dbReference>
<evidence type="ECO:0000313" key="3">
    <source>
        <dbReference type="Proteomes" id="UP000560658"/>
    </source>
</evidence>
<accession>A0A840D5Z1</accession>
<evidence type="ECO:0000259" key="1">
    <source>
        <dbReference type="Pfam" id="PF18291"/>
    </source>
</evidence>
<reference evidence="2" key="1">
    <citation type="submission" date="2020-08" db="EMBL/GenBank/DDBJ databases">
        <title>Genomic Encyclopedia of Type Strains, Phase IV (KMG-IV): sequencing the most valuable type-strain genomes for metagenomic binning, comparative biology and taxonomic classification.</title>
        <authorList>
            <person name="Goeker M."/>
        </authorList>
    </citation>
    <scope>NUCLEOTIDE SEQUENCE [LARGE SCALE GENOMIC DNA]</scope>
    <source>
        <strain evidence="2">DSM 105720</strain>
    </source>
</reference>
<organism evidence="2 3">
    <name type="scientific">Bacteroides reticulotermitis</name>
    <dbReference type="NCBI Taxonomy" id="1133319"/>
    <lineage>
        <taxon>Bacteria</taxon>
        <taxon>Pseudomonadati</taxon>
        <taxon>Bacteroidota</taxon>
        <taxon>Bacteroidia</taxon>
        <taxon>Bacteroidales</taxon>
        <taxon>Bacteroidaceae</taxon>
        <taxon>Bacteroides</taxon>
    </lineage>
</organism>
<dbReference type="AlphaFoldDB" id="A0A840D5Z1"/>
<dbReference type="EMBL" id="JACIER010000011">
    <property type="protein sequence ID" value="MBB4044914.1"/>
    <property type="molecule type" value="Genomic_DNA"/>
</dbReference>
<protein>
    <recommendedName>
        <fullName evidence="1">HU domain-containing protein</fullName>
    </recommendedName>
</protein>
<keyword evidence="3" id="KW-1185">Reference proteome</keyword>
<feature type="domain" description="HU" evidence="1">
    <location>
        <begin position="1"/>
        <end position="68"/>
    </location>
</feature>
<comment type="caution">
    <text evidence="2">The sequence shown here is derived from an EMBL/GenBank/DDBJ whole genome shotgun (WGS) entry which is preliminary data.</text>
</comment>
<name>A0A840D5Z1_9BACE</name>
<dbReference type="RefSeq" id="WP_044160876.1">
    <property type="nucleotide sequence ID" value="NZ_JACIER010000011.1"/>
</dbReference>